<dbReference type="AlphaFoldDB" id="J9ZDI1"/>
<protein>
    <submittedName>
        <fullName evidence="1">Putative mobilization protein, MobD</fullName>
    </submittedName>
</protein>
<proteinExistence type="predicted"/>
<gene>
    <name evidence="1" type="ordered locus">LFML04_1676</name>
</gene>
<evidence type="ECO:0000313" key="2">
    <source>
        <dbReference type="Proteomes" id="UP000006177"/>
    </source>
</evidence>
<dbReference type="RefSeq" id="WP_014961383.1">
    <property type="nucleotide sequence ID" value="NC_018649.1"/>
</dbReference>
<dbReference type="EMBL" id="CP002919">
    <property type="protein sequence ID" value="AFS53878.1"/>
    <property type="molecule type" value="Genomic_DNA"/>
</dbReference>
<dbReference type="STRING" id="1048260.LFML04_1676"/>
<dbReference type="Proteomes" id="UP000006177">
    <property type="component" value="Chromosome"/>
</dbReference>
<sequence>MDRILFFSHGDKGGVGKSLVSTFAVESFLKEGEILLVESDPKEPDVGERYTGEPGVTLIGLSLNRAGDAANALARFGEGLERRGAERVVINLPSGAGETIDEFAGAIRELADALEYRLVVTYGLEKGPVAVKALVQSLDSGLLSVVDPENRWAVYPLYKGDIDLFEWYHHPRRKEGVMGEIMFPALKNHGAFSKLDRTLGRISVLIDGPRPEGWGVFDQISVREFYKKGLVAIAPLFGKGI</sequence>
<accession>J9ZDI1</accession>
<evidence type="ECO:0000313" key="1">
    <source>
        <dbReference type="EMBL" id="AFS53878.1"/>
    </source>
</evidence>
<organism evidence="1 2">
    <name type="scientific">Leptospirillum ferriphilum (strain ML-04)</name>
    <dbReference type="NCBI Taxonomy" id="1048260"/>
    <lineage>
        <taxon>Bacteria</taxon>
        <taxon>Pseudomonadati</taxon>
        <taxon>Nitrospirota</taxon>
        <taxon>Nitrospiria</taxon>
        <taxon>Nitrospirales</taxon>
        <taxon>Nitrospiraceae</taxon>
        <taxon>Leptospirillum</taxon>
    </lineage>
</organism>
<dbReference type="PATRIC" id="fig|1048260.3.peg.1794"/>
<dbReference type="HOGENOM" id="CLU_1150760_0_0_0"/>
<name>J9ZDI1_LEPFM</name>
<reference evidence="1 2" key="1">
    <citation type="journal article" date="2011" name="J. Microbiol.">
        <title>Complete genome of Leptospirillum ferriphilum ML-04 provides insight into its physiology and environmental adaptation.</title>
        <authorList>
            <person name="Mi S."/>
            <person name="Song J."/>
            <person name="Lin J."/>
            <person name="Che Y."/>
            <person name="Zheng H."/>
            <person name="Lin J."/>
        </authorList>
    </citation>
    <scope>NUCLEOTIDE SEQUENCE [LARGE SCALE GENOMIC DNA]</scope>
    <source>
        <strain evidence="1 2">ML-04</strain>
    </source>
</reference>
<dbReference type="KEGG" id="lfi:LFML04_1676"/>